<keyword evidence="1" id="KW-0812">Transmembrane</keyword>
<comment type="caution">
    <text evidence="2">The sequence shown here is derived from an EMBL/GenBank/DDBJ whole genome shotgun (WGS) entry which is preliminary data.</text>
</comment>
<reference evidence="2 3" key="1">
    <citation type="submission" date="2015-01" db="EMBL/GenBank/DDBJ databases">
        <title>Genome Assembly of Bacillus badius MTCC 1458.</title>
        <authorList>
            <person name="Verma A."/>
            <person name="Khatri I."/>
            <person name="Mual P."/>
            <person name="Subramanian S."/>
            <person name="Krishnamurthi S."/>
        </authorList>
    </citation>
    <scope>NUCLEOTIDE SEQUENCE [LARGE SCALE GENOMIC DNA]</scope>
    <source>
        <strain evidence="2 3">MTCC 1458</strain>
    </source>
</reference>
<name>A0ABR5AV65_BACBA</name>
<dbReference type="RefSeq" id="WP_041095361.1">
    <property type="nucleotide sequence ID" value="NZ_BSSZ01000001.1"/>
</dbReference>
<proteinExistence type="predicted"/>
<dbReference type="Proteomes" id="UP000031982">
    <property type="component" value="Unassembled WGS sequence"/>
</dbReference>
<keyword evidence="3" id="KW-1185">Reference proteome</keyword>
<sequence length="69" mass="7748">MTDDLHKNKKKRTRLTPLGRFVVSLFWLIVFATAGAIVGYSIVGNGNPLEVFLPQTWIHLVEVLVNSLL</sequence>
<gene>
    <name evidence="2" type="ORF">SD77_4329</name>
</gene>
<accession>A0ABR5AV65</accession>
<keyword evidence="1" id="KW-1133">Transmembrane helix</keyword>
<protein>
    <recommendedName>
        <fullName evidence="4">DNA-directed RNA polymerase subunit beta</fullName>
    </recommendedName>
</protein>
<evidence type="ECO:0000313" key="2">
    <source>
        <dbReference type="EMBL" id="KIL78649.1"/>
    </source>
</evidence>
<dbReference type="Pfam" id="PF11772">
    <property type="entry name" value="EpuA"/>
    <property type="match status" value="1"/>
</dbReference>
<feature type="transmembrane region" description="Helical" evidence="1">
    <location>
        <begin position="21"/>
        <end position="43"/>
    </location>
</feature>
<evidence type="ECO:0008006" key="4">
    <source>
        <dbReference type="Google" id="ProtNLM"/>
    </source>
</evidence>
<dbReference type="InterPro" id="IPR024596">
    <property type="entry name" value="RNApol_su_b/EpuA"/>
</dbReference>
<evidence type="ECO:0000313" key="3">
    <source>
        <dbReference type="Proteomes" id="UP000031982"/>
    </source>
</evidence>
<evidence type="ECO:0000256" key="1">
    <source>
        <dbReference type="SAM" id="Phobius"/>
    </source>
</evidence>
<dbReference type="EMBL" id="JXLP01000009">
    <property type="protein sequence ID" value="KIL78649.1"/>
    <property type="molecule type" value="Genomic_DNA"/>
</dbReference>
<keyword evidence="1" id="KW-0472">Membrane</keyword>
<organism evidence="2 3">
    <name type="scientific">Bacillus badius</name>
    <dbReference type="NCBI Taxonomy" id="1455"/>
    <lineage>
        <taxon>Bacteria</taxon>
        <taxon>Bacillati</taxon>
        <taxon>Bacillota</taxon>
        <taxon>Bacilli</taxon>
        <taxon>Bacillales</taxon>
        <taxon>Bacillaceae</taxon>
        <taxon>Pseudobacillus</taxon>
    </lineage>
</organism>